<sequence length="344" mass="37803">MGRPKSTGSNLKFLLGCADNLGIGLSRMWLFPWSKNSVEVEPADFALVDIDGALLLVLVEKRAPSQVEEEERLLAGFLEAEEMLVPETDVDQKKLVVASGEHHQLDLGLSFEEVKPPPASSMTLLIDDVDGEFVLADCDHQWLSRAEEDMHGQVISVSYRRGSPTGHKSKGELQMDQADSSVGLHNVFDHASLDLQNVSDNDDVPTEDIDCEGFNNFGDHLETVPLTLLTDPELDGGMSQILITVEWLPSGPDPVSDDPRTIYSSWIQYRDIIEPYLPNRVLRQIGYIQVIPPPIPHPLSANRSVGLPIVRTSPGTNTKAYVKPKEDDLMDVAVALFKTGGGTL</sequence>
<keyword evidence="2" id="KW-1185">Reference proteome</keyword>
<evidence type="ECO:0000313" key="2">
    <source>
        <dbReference type="Proteomes" id="UP001161247"/>
    </source>
</evidence>
<reference evidence="1" key="1">
    <citation type="submission" date="2023-03" db="EMBL/GenBank/DDBJ databases">
        <authorList>
            <person name="Julca I."/>
        </authorList>
    </citation>
    <scope>NUCLEOTIDE SEQUENCE</scope>
</reference>
<organism evidence="1 2">
    <name type="scientific">Oldenlandia corymbosa var. corymbosa</name>
    <dbReference type="NCBI Taxonomy" id="529605"/>
    <lineage>
        <taxon>Eukaryota</taxon>
        <taxon>Viridiplantae</taxon>
        <taxon>Streptophyta</taxon>
        <taxon>Embryophyta</taxon>
        <taxon>Tracheophyta</taxon>
        <taxon>Spermatophyta</taxon>
        <taxon>Magnoliopsida</taxon>
        <taxon>eudicotyledons</taxon>
        <taxon>Gunneridae</taxon>
        <taxon>Pentapetalae</taxon>
        <taxon>asterids</taxon>
        <taxon>lamiids</taxon>
        <taxon>Gentianales</taxon>
        <taxon>Rubiaceae</taxon>
        <taxon>Rubioideae</taxon>
        <taxon>Spermacoceae</taxon>
        <taxon>Hedyotis-Oldenlandia complex</taxon>
        <taxon>Oldenlandia</taxon>
    </lineage>
</organism>
<dbReference type="EMBL" id="OX459124">
    <property type="protein sequence ID" value="CAI9113597.1"/>
    <property type="molecule type" value="Genomic_DNA"/>
</dbReference>
<protein>
    <submittedName>
        <fullName evidence="1">OLC1v1014227C1</fullName>
    </submittedName>
</protein>
<gene>
    <name evidence="1" type="ORF">OLC1_LOCUS20571</name>
</gene>
<dbReference type="AlphaFoldDB" id="A0AAV1E2D7"/>
<evidence type="ECO:0000313" key="1">
    <source>
        <dbReference type="EMBL" id="CAI9113597.1"/>
    </source>
</evidence>
<proteinExistence type="predicted"/>
<accession>A0AAV1E2D7</accession>
<dbReference type="Proteomes" id="UP001161247">
    <property type="component" value="Chromosome 7"/>
</dbReference>
<name>A0AAV1E2D7_OLDCO</name>